<feature type="region of interest" description="Disordered" evidence="1">
    <location>
        <begin position="1"/>
        <end position="28"/>
    </location>
</feature>
<keyword evidence="3" id="KW-1185">Reference proteome</keyword>
<reference evidence="2 3" key="1">
    <citation type="journal article" date="2024" name="Proc. Natl. Acad. Sci. U.S.A.">
        <title>The genetic regulatory architecture and epigenomic basis for age-related changes in rattlesnake venom.</title>
        <authorList>
            <person name="Hogan M.P."/>
            <person name="Holding M.L."/>
            <person name="Nystrom G.S."/>
            <person name="Colston T.J."/>
            <person name="Bartlett D.A."/>
            <person name="Mason A.J."/>
            <person name="Ellsworth S.A."/>
            <person name="Rautsaw R.M."/>
            <person name="Lawrence K.C."/>
            <person name="Strickland J.L."/>
            <person name="He B."/>
            <person name="Fraser P."/>
            <person name="Margres M.J."/>
            <person name="Gilbert D.M."/>
            <person name="Gibbs H.L."/>
            <person name="Parkinson C.L."/>
            <person name="Rokyta D.R."/>
        </authorList>
    </citation>
    <scope>NUCLEOTIDE SEQUENCE [LARGE SCALE GENOMIC DNA]</scope>
    <source>
        <strain evidence="2">DRR0105</strain>
    </source>
</reference>
<feature type="compositionally biased region" description="Polar residues" evidence="1">
    <location>
        <begin position="197"/>
        <end position="207"/>
    </location>
</feature>
<proteinExistence type="predicted"/>
<feature type="compositionally biased region" description="Low complexity" evidence="1">
    <location>
        <begin position="107"/>
        <end position="124"/>
    </location>
</feature>
<comment type="caution">
    <text evidence="2">The sequence shown here is derived from an EMBL/GenBank/DDBJ whole genome shotgun (WGS) entry which is preliminary data.</text>
</comment>
<protein>
    <submittedName>
        <fullName evidence="2">Non-canonical polyA RNA polymerase PAPD5</fullName>
    </submittedName>
</protein>
<feature type="compositionally biased region" description="Basic and acidic residues" evidence="1">
    <location>
        <begin position="1"/>
        <end position="14"/>
    </location>
</feature>
<feature type="region of interest" description="Disordered" evidence="1">
    <location>
        <begin position="49"/>
        <end position="124"/>
    </location>
</feature>
<accession>A0AAW1CAI0</accession>
<dbReference type="Proteomes" id="UP001474421">
    <property type="component" value="Unassembled WGS sequence"/>
</dbReference>
<evidence type="ECO:0000313" key="3">
    <source>
        <dbReference type="Proteomes" id="UP001474421"/>
    </source>
</evidence>
<organism evidence="2 3">
    <name type="scientific">Crotalus adamanteus</name>
    <name type="common">Eastern diamondback rattlesnake</name>
    <dbReference type="NCBI Taxonomy" id="8729"/>
    <lineage>
        <taxon>Eukaryota</taxon>
        <taxon>Metazoa</taxon>
        <taxon>Chordata</taxon>
        <taxon>Craniata</taxon>
        <taxon>Vertebrata</taxon>
        <taxon>Euteleostomi</taxon>
        <taxon>Lepidosauria</taxon>
        <taxon>Squamata</taxon>
        <taxon>Bifurcata</taxon>
        <taxon>Unidentata</taxon>
        <taxon>Episquamata</taxon>
        <taxon>Toxicofera</taxon>
        <taxon>Serpentes</taxon>
        <taxon>Colubroidea</taxon>
        <taxon>Viperidae</taxon>
        <taxon>Crotalinae</taxon>
        <taxon>Crotalus</taxon>
    </lineage>
</organism>
<feature type="compositionally biased region" description="Low complexity" evidence="1">
    <location>
        <begin position="16"/>
        <end position="28"/>
    </location>
</feature>
<sequence length="207" mass="20806">MTRLAAEGRRDRPRSQLARQLACQQQQQLLPPPQLAALASSSTFSSTATAASACSSSSSSPPTLVAAATSAHLRRPVPAARHVPRPAWRRPAARLSAAGERRPAPPAAAASPVAAGPSPAASAPRAALPAAPVATTAAAVAAAASNKRKCGNKASTFGFNYTLLLGPAGESSGLALGNGPLGRPSSGPEAHTGTPWKKTNYSPAWLG</sequence>
<name>A0AAW1CAI0_CROAD</name>
<feature type="region of interest" description="Disordered" evidence="1">
    <location>
        <begin position="175"/>
        <end position="207"/>
    </location>
</feature>
<feature type="compositionally biased region" description="Basic residues" evidence="1">
    <location>
        <begin position="82"/>
        <end position="92"/>
    </location>
</feature>
<dbReference type="AlphaFoldDB" id="A0AAW1CAI0"/>
<evidence type="ECO:0000313" key="2">
    <source>
        <dbReference type="EMBL" id="KAK9411032.1"/>
    </source>
</evidence>
<dbReference type="EMBL" id="JAOTOJ010000001">
    <property type="protein sequence ID" value="KAK9411032.1"/>
    <property type="molecule type" value="Genomic_DNA"/>
</dbReference>
<feature type="compositionally biased region" description="Low complexity" evidence="1">
    <location>
        <begin position="49"/>
        <end position="81"/>
    </location>
</feature>
<evidence type="ECO:0000256" key="1">
    <source>
        <dbReference type="SAM" id="MobiDB-lite"/>
    </source>
</evidence>
<gene>
    <name evidence="2" type="ORF">NXF25_002207</name>
</gene>